<feature type="coiled-coil region" evidence="1">
    <location>
        <begin position="215"/>
        <end position="242"/>
    </location>
</feature>
<evidence type="ECO:0000256" key="1">
    <source>
        <dbReference type="SAM" id="Coils"/>
    </source>
</evidence>
<dbReference type="OrthoDB" id="2282872at2759"/>
<dbReference type="EMBL" id="CAJVPK010000140">
    <property type="protein sequence ID" value="CAG8458328.1"/>
    <property type="molecule type" value="Genomic_DNA"/>
</dbReference>
<name>A0A9N8VKW4_9GLOM</name>
<evidence type="ECO:0000313" key="3">
    <source>
        <dbReference type="EMBL" id="CAG8458328.1"/>
    </source>
</evidence>
<gene>
    <name evidence="3" type="ORF">DEBURN_LOCUS2536</name>
</gene>
<dbReference type="InterPro" id="IPR025476">
    <property type="entry name" value="Helitron_helicase-like"/>
</dbReference>
<reference evidence="3" key="1">
    <citation type="submission" date="2021-06" db="EMBL/GenBank/DDBJ databases">
        <authorList>
            <person name="Kallberg Y."/>
            <person name="Tangrot J."/>
            <person name="Rosling A."/>
        </authorList>
    </citation>
    <scope>NUCLEOTIDE SEQUENCE</scope>
    <source>
        <strain evidence="3">AZ414A</strain>
    </source>
</reference>
<keyword evidence="4" id="KW-1185">Reference proteome</keyword>
<accession>A0A9N8VKW4</accession>
<keyword evidence="1" id="KW-0175">Coiled coil</keyword>
<organism evidence="3 4">
    <name type="scientific">Diversispora eburnea</name>
    <dbReference type="NCBI Taxonomy" id="1213867"/>
    <lineage>
        <taxon>Eukaryota</taxon>
        <taxon>Fungi</taxon>
        <taxon>Fungi incertae sedis</taxon>
        <taxon>Mucoromycota</taxon>
        <taxon>Glomeromycotina</taxon>
        <taxon>Glomeromycetes</taxon>
        <taxon>Diversisporales</taxon>
        <taxon>Diversisporaceae</taxon>
        <taxon>Diversispora</taxon>
    </lineage>
</organism>
<sequence length="547" mass="63026">MNDEFNSLRELYANWPQLIDKAVADNALVEFHECVSCDSLRELPVQFVLVYIHESGHKILLNRNGFIKKNTNNNENSFDLRIGATPQCLQGLTIPEQLLISAEPTSLSTVLPLPVYQLCDHLKIVFVGEKQPSEKQLKKTTLESLLENEVPMALLATTIMVNIDPRKLEHYTGYMIDPIDEEVGNKYGIPKLHGSIDGSTELRNLDMTYTDNDPISEQERTLKLLEKMIQESTDNRQNYSRTILMPHSNVPKNEYVNLSLLLAAFSTLFPYGVSGHENNFCKYYISFKQYIKHRLRLRDPKFRHYRSFVFAAFDTLRRKEIASETYLIAKQSNFKRSAELISKLTPNDIKIAIKQKQDNQPITNGAVLELTKNINVVSRKIMGSHQLQNLLRNEIRAVIILDGSPSLFVTINPTDLHSSIVIMYAEKEIDINNLLPEDFPTVTERARLAHLDPTAIKNYYTVTEYQDRGTPHCHMLIWLQGASDPIELRNRLKLEDFRKRLILYINKIIKEDISYLFSNNDYLTDKMLDAEYKAPKTILEKKVHPSI</sequence>
<feature type="domain" description="Helitron helicase-like" evidence="2">
    <location>
        <begin position="290"/>
        <end position="477"/>
    </location>
</feature>
<dbReference type="Proteomes" id="UP000789706">
    <property type="component" value="Unassembled WGS sequence"/>
</dbReference>
<evidence type="ECO:0000259" key="2">
    <source>
        <dbReference type="Pfam" id="PF14214"/>
    </source>
</evidence>
<dbReference type="AlphaFoldDB" id="A0A9N8VKW4"/>
<comment type="caution">
    <text evidence="3">The sequence shown here is derived from an EMBL/GenBank/DDBJ whole genome shotgun (WGS) entry which is preliminary data.</text>
</comment>
<evidence type="ECO:0000313" key="4">
    <source>
        <dbReference type="Proteomes" id="UP000789706"/>
    </source>
</evidence>
<protein>
    <submittedName>
        <fullName evidence="3">8695_t:CDS:1</fullName>
    </submittedName>
</protein>
<dbReference type="Pfam" id="PF14214">
    <property type="entry name" value="Helitron_like_N"/>
    <property type="match status" value="1"/>
</dbReference>
<proteinExistence type="predicted"/>